<feature type="region of interest" description="Disordered" evidence="1">
    <location>
        <begin position="33"/>
        <end position="113"/>
    </location>
</feature>
<feature type="non-terminal residue" evidence="2">
    <location>
        <position position="1"/>
    </location>
</feature>
<dbReference type="EMBL" id="AJ275314">
    <property type="protein sequence ID" value="CAB61748.1"/>
    <property type="molecule type" value="mRNA"/>
</dbReference>
<feature type="compositionally biased region" description="Gly residues" evidence="1">
    <location>
        <begin position="88"/>
        <end position="102"/>
    </location>
</feature>
<name>Q9SMJ9_CICAR</name>
<organism evidence="2">
    <name type="scientific">Cicer arietinum</name>
    <name type="common">Chickpea</name>
    <name type="synonym">Garbanzo</name>
    <dbReference type="NCBI Taxonomy" id="3827"/>
    <lineage>
        <taxon>Eukaryota</taxon>
        <taxon>Viridiplantae</taxon>
        <taxon>Streptophyta</taxon>
        <taxon>Embryophyta</taxon>
        <taxon>Tracheophyta</taxon>
        <taxon>Spermatophyta</taxon>
        <taxon>Magnoliopsida</taxon>
        <taxon>eudicotyledons</taxon>
        <taxon>Gunneridae</taxon>
        <taxon>Pentapetalae</taxon>
        <taxon>rosids</taxon>
        <taxon>fabids</taxon>
        <taxon>Fabales</taxon>
        <taxon>Fabaceae</taxon>
        <taxon>Papilionoideae</taxon>
        <taxon>50 kb inversion clade</taxon>
        <taxon>NPAAA clade</taxon>
        <taxon>Hologalegina</taxon>
        <taxon>IRL clade</taxon>
        <taxon>Cicereae</taxon>
        <taxon>Cicer</taxon>
    </lineage>
</organism>
<proteinExistence type="evidence at transcript level"/>
<feature type="compositionally biased region" description="Basic residues" evidence="1">
    <location>
        <begin position="74"/>
        <end position="85"/>
    </location>
</feature>
<dbReference type="AlphaFoldDB" id="Q9SMJ9"/>
<protein>
    <submittedName>
        <fullName evidence="2">Putative glycine-rich protein</fullName>
    </submittedName>
</protein>
<feature type="compositionally biased region" description="Basic and acidic residues" evidence="1">
    <location>
        <begin position="62"/>
        <end position="72"/>
    </location>
</feature>
<evidence type="ECO:0000313" key="2">
    <source>
        <dbReference type="EMBL" id="CAB61748.1"/>
    </source>
</evidence>
<sequence>LHQILLVLHHHHIHTSIEREKVDPPNIYATIPSPLHFGLPTGNTPPRTAGADRRNLHRRNRKEVSSRDDVGGRVRWRRGKGRRREGRQGGAGNRGGGRGNGSVGFVARKRRRR</sequence>
<evidence type="ECO:0000256" key="1">
    <source>
        <dbReference type="SAM" id="MobiDB-lite"/>
    </source>
</evidence>
<accession>Q9SMJ9</accession>
<reference evidence="2" key="1">
    <citation type="submission" date="1999-11" db="EMBL/GenBank/DDBJ databases">
        <title>A protein similar to a glycine-rich protein is expressed in chickpea epicotyls.</title>
        <authorList>
            <person name="Dopico B."/>
            <person name="Esteban R."/>
            <person name="Labrador E."/>
        </authorList>
    </citation>
    <scope>NUCLEOTIDE SEQUENCE</scope>
    <source>
        <tissue evidence="2">Etiolated epicotyls</tissue>
    </source>
</reference>